<keyword evidence="1" id="KW-0175">Coiled coil</keyword>
<dbReference type="GO" id="GO:0031252">
    <property type="term" value="C:cell leading edge"/>
    <property type="evidence" value="ECO:0007669"/>
    <property type="project" value="TreeGrafter"/>
</dbReference>
<dbReference type="PANTHER" id="PTHR46606:SF4">
    <property type="entry name" value="SHOOTIN-1"/>
    <property type="match status" value="1"/>
</dbReference>
<reference evidence="4" key="1">
    <citation type="journal article" date="2004" name="Nature">
        <title>Genome duplication in the teleost fish Tetraodon nigroviridis reveals the early vertebrate proto-karyotype.</title>
        <authorList>
            <person name="Jaillon O."/>
            <person name="Aury J.-M."/>
            <person name="Brunet F."/>
            <person name="Petit J.-L."/>
            <person name="Stange-Thomann N."/>
            <person name="Mauceli E."/>
            <person name="Bouneau L."/>
            <person name="Fischer C."/>
            <person name="Ozouf-Costaz C."/>
            <person name="Bernot A."/>
            <person name="Nicaud S."/>
            <person name="Jaffe D."/>
            <person name="Fisher S."/>
            <person name="Lutfalla G."/>
            <person name="Dossat C."/>
            <person name="Segurens B."/>
            <person name="Dasilva C."/>
            <person name="Salanoubat M."/>
            <person name="Levy M."/>
            <person name="Boudet N."/>
            <person name="Castellano S."/>
            <person name="Anthouard V."/>
            <person name="Jubin C."/>
            <person name="Castelli V."/>
            <person name="Katinka M."/>
            <person name="Vacherie B."/>
            <person name="Biemont C."/>
            <person name="Skalli Z."/>
            <person name="Cattolico L."/>
            <person name="Poulain J."/>
            <person name="De Berardinis V."/>
            <person name="Cruaud C."/>
            <person name="Duprat S."/>
            <person name="Brottier P."/>
            <person name="Coutanceau J.-P."/>
            <person name="Gouzy J."/>
            <person name="Parra G."/>
            <person name="Lardier G."/>
            <person name="Chapple C."/>
            <person name="McKernan K.J."/>
            <person name="McEwan P."/>
            <person name="Bosak S."/>
            <person name="Kellis M."/>
            <person name="Volff J.-N."/>
            <person name="Guigo R."/>
            <person name="Zody M.C."/>
            <person name="Mesirov J."/>
            <person name="Lindblad-Toh K."/>
            <person name="Birren B."/>
            <person name="Nusbaum C."/>
            <person name="Kahn D."/>
            <person name="Robinson-Rechavi M."/>
            <person name="Laudet V."/>
            <person name="Schachter V."/>
            <person name="Quetier F."/>
            <person name="Saurin W."/>
            <person name="Scarpelli C."/>
            <person name="Wincker P."/>
            <person name="Lander E.S."/>
            <person name="Weissenbach J."/>
            <person name="Roest Crollius H."/>
        </authorList>
    </citation>
    <scope>NUCLEOTIDE SEQUENCE [LARGE SCALE GENOMIC DNA]</scope>
</reference>
<dbReference type="OMA" id="KSQMLMP"/>
<keyword evidence="4" id="KW-1185">Reference proteome</keyword>
<sequence>RTWTAACGRRTRRRWTLVKYISQSDGDGQFSSEEEGDVQSAILEMQRDEANQRVRKLEEASSQLLREIDMLEIQFQIERSCRESAEALAVKMSRENSVLKRASQALMPLIPEQLEDAAALTSDPEVDSATVGGDAVDGSKERGDDTQLLLESQAKIAELQTIVDDLLTDKLLLEQQIEDLTKEGLQLREQLELQVEEKEAIMREMNKQSRTMNKIKRVSQLVTQEFTEMSEELELQRGLRQHAEDFCFHLMQKATREQGSDVGVGVGVDLRRAMEQVSIISEALFNIQHWYQEKPRQSGTEESGVLSEVQRLKDQLEMSEEQRKDLERQLSEASLAAAQLQGEGTARRPGHYFCSILSNNVDVLYRSTSRSPTVNHYCHQVCPPPPPTLPSPTFKLVSVSVLSDLFDLSVPPSPVVLRRKTRPVSVEPKRPDIRANAVEEMMARIKKGIVLRPVSRKQEDDGTWTDQRNENRKSAIVELKGMLDQVKHQPLRGVAPRKRMSRNVEEAELLRVLQRRRRVMEDGREPNTSTQTQESEPAAESCAWAGESGSAPVLRRLRQNREKRSSRLRASALIIGQAD</sequence>
<reference evidence="3" key="3">
    <citation type="submission" date="2025-09" db="UniProtKB">
        <authorList>
            <consortium name="Ensembl"/>
        </authorList>
    </citation>
    <scope>IDENTIFICATION</scope>
</reference>
<feature type="region of interest" description="Disordered" evidence="2">
    <location>
        <begin position="121"/>
        <end position="142"/>
    </location>
</feature>
<dbReference type="InParanoid" id="H3CD08"/>
<accession>H3CD08</accession>
<feature type="coiled-coil region" evidence="1">
    <location>
        <begin position="40"/>
        <end position="74"/>
    </location>
</feature>
<evidence type="ECO:0000313" key="4">
    <source>
        <dbReference type="Proteomes" id="UP000007303"/>
    </source>
</evidence>
<dbReference type="AlphaFoldDB" id="H3CD08"/>
<feature type="region of interest" description="Disordered" evidence="2">
    <location>
        <begin position="517"/>
        <end position="579"/>
    </location>
</feature>
<protein>
    <submittedName>
        <fullName evidence="3">Shootin 2</fullName>
    </submittedName>
</protein>
<dbReference type="HOGENOM" id="CLU_027649_1_1_1"/>
<organism evidence="3 4">
    <name type="scientific">Tetraodon nigroviridis</name>
    <name type="common">Spotted green pufferfish</name>
    <name type="synonym">Chelonodon nigroviridis</name>
    <dbReference type="NCBI Taxonomy" id="99883"/>
    <lineage>
        <taxon>Eukaryota</taxon>
        <taxon>Metazoa</taxon>
        <taxon>Chordata</taxon>
        <taxon>Craniata</taxon>
        <taxon>Vertebrata</taxon>
        <taxon>Euteleostomi</taxon>
        <taxon>Actinopterygii</taxon>
        <taxon>Neopterygii</taxon>
        <taxon>Teleostei</taxon>
        <taxon>Neoteleostei</taxon>
        <taxon>Acanthomorphata</taxon>
        <taxon>Eupercaria</taxon>
        <taxon>Tetraodontiformes</taxon>
        <taxon>Tetradontoidea</taxon>
        <taxon>Tetraodontidae</taxon>
        <taxon>Tetraodon</taxon>
    </lineage>
</organism>
<dbReference type="InterPro" id="IPR024849">
    <property type="entry name" value="Shootin-1"/>
</dbReference>
<feature type="compositionally biased region" description="Polar residues" evidence="2">
    <location>
        <begin position="526"/>
        <end position="535"/>
    </location>
</feature>
<dbReference type="PANTHER" id="PTHR46606">
    <property type="entry name" value="SHOOTIN-1"/>
    <property type="match status" value="1"/>
</dbReference>
<dbReference type="GO" id="GO:0044295">
    <property type="term" value="C:axonal growth cone"/>
    <property type="evidence" value="ECO:0007669"/>
    <property type="project" value="TreeGrafter"/>
</dbReference>
<feature type="coiled-coil region" evidence="1">
    <location>
        <begin position="309"/>
        <end position="343"/>
    </location>
</feature>
<dbReference type="Proteomes" id="UP000007303">
    <property type="component" value="Unassembled WGS sequence"/>
</dbReference>
<feature type="coiled-coil region" evidence="1">
    <location>
        <begin position="163"/>
        <end position="208"/>
    </location>
</feature>
<evidence type="ECO:0000313" key="3">
    <source>
        <dbReference type="Ensembl" id="ENSTNIP00000006131.1"/>
    </source>
</evidence>
<dbReference type="GO" id="GO:2001224">
    <property type="term" value="P:positive regulation of neuron migration"/>
    <property type="evidence" value="ECO:0007669"/>
    <property type="project" value="TreeGrafter"/>
</dbReference>
<name>H3CD08_TETNG</name>
<dbReference type="GeneTree" id="ENSGT00980000198769"/>
<proteinExistence type="predicted"/>
<reference evidence="3" key="2">
    <citation type="submission" date="2025-08" db="UniProtKB">
        <authorList>
            <consortium name="Ensembl"/>
        </authorList>
    </citation>
    <scope>IDENTIFICATION</scope>
</reference>
<dbReference type="GO" id="GO:0048812">
    <property type="term" value="P:neuron projection morphogenesis"/>
    <property type="evidence" value="ECO:0007669"/>
    <property type="project" value="TreeGrafter"/>
</dbReference>
<dbReference type="Ensembl" id="ENSTNIT00000006279.1">
    <property type="protein sequence ID" value="ENSTNIP00000006131.1"/>
    <property type="gene ID" value="ENSTNIG00000003542.1"/>
</dbReference>
<dbReference type="STRING" id="99883.ENSTNIP00000006131"/>
<dbReference type="GO" id="GO:0005737">
    <property type="term" value="C:cytoplasm"/>
    <property type="evidence" value="ECO:0007669"/>
    <property type="project" value="TreeGrafter"/>
</dbReference>
<evidence type="ECO:0000256" key="2">
    <source>
        <dbReference type="SAM" id="MobiDB-lite"/>
    </source>
</evidence>
<evidence type="ECO:0000256" key="1">
    <source>
        <dbReference type="SAM" id="Coils"/>
    </source>
</evidence>